<dbReference type="GeneID" id="14883823"/>
<comment type="similarity">
    <text evidence="3">Belongs to the TTC4 family.</text>
</comment>
<sequence>MSNTSAQPAESKPVEKKTDEIPWEEDPFFATEMPEGGNAMFDALAALKYEGTPDEQATNFRDHGNELFQVGRYKDAAICYTDGIQAKPTDIALFGALYANRAACQLKLENYGRAYEDASESLKLVPNNIKCYYRMATAKTRLHQYDEALVCIDLGLNLNKTNADLLKLRTFCVEMKKRTAVEKPQPKNYENFLAKKGITQKKFDLMNDMSVYMPLYINYDKQSGFLKFPLIVLYPQDDQSDCLRDCSSDTLLRDILYTLMEDGLPWDKKKRYNPETCVVCVQQKDSEEQVIVPKEAKMFNLLKNYGVLFKTAAFVYVFPKN</sequence>
<dbReference type="GO" id="GO:0005634">
    <property type="term" value="C:nucleus"/>
    <property type="evidence" value="ECO:0007669"/>
    <property type="project" value="TreeGrafter"/>
</dbReference>
<reference evidence="6 7" key="1">
    <citation type="submission" date="2012-10" db="EMBL/GenBank/DDBJ databases">
        <authorList>
            <person name="Zafar N."/>
            <person name="Inman J."/>
            <person name="Hall N."/>
            <person name="Lorenzi H."/>
            <person name="Caler E."/>
        </authorList>
    </citation>
    <scope>NUCLEOTIDE SEQUENCE [LARGE SCALE GENOMIC DNA]</scope>
    <source>
        <strain evidence="6 7">IP1</strain>
    </source>
</reference>
<dbReference type="Pfam" id="PF18972">
    <property type="entry name" value="Wheel"/>
    <property type="match status" value="1"/>
</dbReference>
<dbReference type="EMBL" id="KB207106">
    <property type="protein sequence ID" value="ELP84899.1"/>
    <property type="molecule type" value="Genomic_DNA"/>
</dbReference>
<dbReference type="OrthoDB" id="420195at2759"/>
<dbReference type="SMART" id="SM00028">
    <property type="entry name" value="TPR"/>
    <property type="match status" value="3"/>
</dbReference>
<dbReference type="GO" id="GO:0006457">
    <property type="term" value="P:protein folding"/>
    <property type="evidence" value="ECO:0007669"/>
    <property type="project" value="TreeGrafter"/>
</dbReference>
<keyword evidence="7" id="KW-1185">Reference proteome</keyword>
<evidence type="ECO:0000256" key="2">
    <source>
        <dbReference type="ARBA" id="ARBA00022803"/>
    </source>
</evidence>
<dbReference type="Pfam" id="PF12895">
    <property type="entry name" value="ANAPC3"/>
    <property type="match status" value="1"/>
</dbReference>
<dbReference type="SUPFAM" id="SSF48452">
    <property type="entry name" value="TPR-like"/>
    <property type="match status" value="1"/>
</dbReference>
<dbReference type="InterPro" id="IPR011990">
    <property type="entry name" value="TPR-like_helical_dom_sf"/>
</dbReference>
<proteinExistence type="inferred from homology"/>
<keyword evidence="1" id="KW-0677">Repeat</keyword>
<evidence type="ECO:0000256" key="4">
    <source>
        <dbReference type="SAM" id="MobiDB-lite"/>
    </source>
</evidence>
<dbReference type="Gene3D" id="1.25.40.10">
    <property type="entry name" value="Tetratricopeptide repeat domain"/>
    <property type="match status" value="1"/>
</dbReference>
<gene>
    <name evidence="6" type="ORF">EIN_284850</name>
</gene>
<dbReference type="InterPro" id="IPR019734">
    <property type="entry name" value="TPR_rpt"/>
</dbReference>
<evidence type="ECO:0000259" key="5">
    <source>
        <dbReference type="Pfam" id="PF18972"/>
    </source>
</evidence>
<name>L7FKR8_ENTIV</name>
<protein>
    <submittedName>
        <fullName evidence="6">Cyclophilin seven suppressor, putative</fullName>
    </submittedName>
</protein>
<evidence type="ECO:0000256" key="1">
    <source>
        <dbReference type="ARBA" id="ARBA00022737"/>
    </source>
</evidence>
<dbReference type="Proteomes" id="UP000014680">
    <property type="component" value="Unassembled WGS sequence"/>
</dbReference>
<dbReference type="InterPro" id="IPR044059">
    <property type="entry name" value="Csn1/TTC4_wheel"/>
</dbReference>
<dbReference type="GO" id="GO:0005829">
    <property type="term" value="C:cytosol"/>
    <property type="evidence" value="ECO:0007669"/>
    <property type="project" value="TreeGrafter"/>
</dbReference>
<dbReference type="KEGG" id="eiv:EIN_284850"/>
<feature type="region of interest" description="Disordered" evidence="4">
    <location>
        <begin position="1"/>
        <end position="22"/>
    </location>
</feature>
<organism evidence="6 7">
    <name type="scientific">Entamoeba invadens IP1</name>
    <dbReference type="NCBI Taxonomy" id="370355"/>
    <lineage>
        <taxon>Eukaryota</taxon>
        <taxon>Amoebozoa</taxon>
        <taxon>Evosea</taxon>
        <taxon>Archamoebae</taxon>
        <taxon>Mastigamoebida</taxon>
        <taxon>Entamoebidae</taxon>
        <taxon>Entamoeba</taxon>
    </lineage>
</organism>
<dbReference type="RefSeq" id="XP_004184245.1">
    <property type="nucleotide sequence ID" value="XM_004184197.1"/>
</dbReference>
<accession>L7FKR8</accession>
<evidence type="ECO:0000256" key="3">
    <source>
        <dbReference type="ARBA" id="ARBA00023602"/>
    </source>
</evidence>
<dbReference type="GO" id="GO:0051879">
    <property type="term" value="F:Hsp90 protein binding"/>
    <property type="evidence" value="ECO:0007669"/>
    <property type="project" value="InterPro"/>
</dbReference>
<dbReference type="PANTHER" id="PTHR46035">
    <property type="entry name" value="TETRATRICOPEPTIDE REPEAT PROTEIN 4"/>
    <property type="match status" value="1"/>
</dbReference>
<evidence type="ECO:0000313" key="7">
    <source>
        <dbReference type="Proteomes" id="UP000014680"/>
    </source>
</evidence>
<dbReference type="AlphaFoldDB" id="L7FKR8"/>
<keyword evidence="2" id="KW-0802">TPR repeat</keyword>
<evidence type="ECO:0000313" key="6">
    <source>
        <dbReference type="EMBL" id="ELP84899.1"/>
    </source>
</evidence>
<dbReference type="OMA" id="WRAAQCA"/>
<dbReference type="VEuPathDB" id="AmoebaDB:EIN_284850"/>
<dbReference type="PANTHER" id="PTHR46035:SF1">
    <property type="entry name" value="TETRATRICOPEPTIDE REPEAT PROTEIN 4"/>
    <property type="match status" value="1"/>
</dbReference>
<dbReference type="GO" id="GO:0030544">
    <property type="term" value="F:Hsp70 protein binding"/>
    <property type="evidence" value="ECO:0007669"/>
    <property type="project" value="TreeGrafter"/>
</dbReference>
<feature type="domain" description="Cns1/TTC4 wheel" evidence="5">
    <location>
        <begin position="222"/>
        <end position="321"/>
    </location>
</feature>